<feature type="compositionally biased region" description="Basic and acidic residues" evidence="1">
    <location>
        <begin position="51"/>
        <end position="62"/>
    </location>
</feature>
<dbReference type="SUPFAM" id="SSF69065">
    <property type="entry name" value="RNase III domain-like"/>
    <property type="match status" value="1"/>
</dbReference>
<feature type="compositionally biased region" description="Basic and acidic residues" evidence="1">
    <location>
        <begin position="25"/>
        <end position="40"/>
    </location>
</feature>
<feature type="region of interest" description="Disordered" evidence="1">
    <location>
        <begin position="25"/>
        <end position="62"/>
    </location>
</feature>
<keyword evidence="3" id="KW-1185">Reference proteome</keyword>
<dbReference type="GO" id="GO:0006396">
    <property type="term" value="P:RNA processing"/>
    <property type="evidence" value="ECO:0007669"/>
    <property type="project" value="InterPro"/>
</dbReference>
<protein>
    <submittedName>
        <fullName evidence="2">Uncharacterized protein</fullName>
    </submittedName>
</protein>
<organism evidence="2 3">
    <name type="scientific">Symbiochloris irregularis</name>
    <dbReference type="NCBI Taxonomy" id="706552"/>
    <lineage>
        <taxon>Eukaryota</taxon>
        <taxon>Viridiplantae</taxon>
        <taxon>Chlorophyta</taxon>
        <taxon>core chlorophytes</taxon>
        <taxon>Trebouxiophyceae</taxon>
        <taxon>Trebouxiales</taxon>
        <taxon>Trebouxiaceae</taxon>
        <taxon>Symbiochloris</taxon>
    </lineage>
</organism>
<feature type="compositionally biased region" description="Polar residues" evidence="1">
    <location>
        <begin position="112"/>
        <end position="126"/>
    </location>
</feature>
<feature type="region of interest" description="Disordered" evidence="1">
    <location>
        <begin position="181"/>
        <end position="209"/>
    </location>
</feature>
<gene>
    <name evidence="2" type="ORF">WJX73_009605</name>
</gene>
<dbReference type="EMBL" id="JALJOQ010000024">
    <property type="protein sequence ID" value="KAK9808386.1"/>
    <property type="molecule type" value="Genomic_DNA"/>
</dbReference>
<dbReference type="Proteomes" id="UP001465755">
    <property type="component" value="Unassembled WGS sequence"/>
</dbReference>
<feature type="region of interest" description="Disordered" evidence="1">
    <location>
        <begin position="105"/>
        <end position="126"/>
    </location>
</feature>
<name>A0AAW1PG86_9CHLO</name>
<proteinExistence type="predicted"/>
<evidence type="ECO:0000313" key="2">
    <source>
        <dbReference type="EMBL" id="KAK9808386.1"/>
    </source>
</evidence>
<dbReference type="InterPro" id="IPR036389">
    <property type="entry name" value="RNase_III_sf"/>
</dbReference>
<sequence length="416" mass="45655">MLTERQPLSAKSVCLAEDVHLADGGAGKDHLKLSERHRGFEPAPALAQSPERLEGRGEPEPDPRGHVFPITGPEAFWQSAYDNLFSTWTQPAAFTRALRIINQPDECPADAGNSTVSATGPTEQGQWQVPGASQALSPALLQGTIPKALPYSYSSAIQPGSSAAPKLDFMTTEMQAISAGPSAGRWMDADVPNKRKRQSRARAPAQRTVRNNMARQAAAAGAVQPCTLKMQLTWARSNLACKELPVLDNRHGYLDDLFDRIGYRFRYPELLQALAFVVVPEEDRIMADHHDNHCLVTLGHDCLVKALTQEMKRRYWQLENPDQHASYVALPPRMFSWSIRLGLPGYAVSASSNRIHNQALSQLEICSLTEALFGAILLDGGPEASNSGDEEKPAQYRQAYCKEAQASYANPSCQPQ</sequence>
<comment type="caution">
    <text evidence="2">The sequence shown here is derived from an EMBL/GenBank/DDBJ whole genome shotgun (WGS) entry which is preliminary data.</text>
</comment>
<dbReference type="GO" id="GO:0004525">
    <property type="term" value="F:ribonuclease III activity"/>
    <property type="evidence" value="ECO:0007669"/>
    <property type="project" value="InterPro"/>
</dbReference>
<evidence type="ECO:0000256" key="1">
    <source>
        <dbReference type="SAM" id="MobiDB-lite"/>
    </source>
</evidence>
<accession>A0AAW1PG86</accession>
<evidence type="ECO:0000313" key="3">
    <source>
        <dbReference type="Proteomes" id="UP001465755"/>
    </source>
</evidence>
<reference evidence="2 3" key="1">
    <citation type="journal article" date="2024" name="Nat. Commun.">
        <title>Phylogenomics reveals the evolutionary origins of lichenization in chlorophyte algae.</title>
        <authorList>
            <person name="Puginier C."/>
            <person name="Libourel C."/>
            <person name="Otte J."/>
            <person name="Skaloud P."/>
            <person name="Haon M."/>
            <person name="Grisel S."/>
            <person name="Petersen M."/>
            <person name="Berrin J.G."/>
            <person name="Delaux P.M."/>
            <person name="Dal Grande F."/>
            <person name="Keller J."/>
        </authorList>
    </citation>
    <scope>NUCLEOTIDE SEQUENCE [LARGE SCALE GENOMIC DNA]</scope>
    <source>
        <strain evidence="2 3">SAG 2036</strain>
    </source>
</reference>
<dbReference type="AlphaFoldDB" id="A0AAW1PG86"/>